<evidence type="ECO:0000313" key="3">
    <source>
        <dbReference type="Proteomes" id="UP001154282"/>
    </source>
</evidence>
<name>A0AAV0M766_9ROSI</name>
<dbReference type="Proteomes" id="UP001154282">
    <property type="component" value="Unassembled WGS sequence"/>
</dbReference>
<comment type="caution">
    <text evidence="2">The sequence shown here is derived from an EMBL/GenBank/DDBJ whole genome shotgun (WGS) entry which is preliminary data.</text>
</comment>
<accession>A0AAV0M766</accession>
<protein>
    <submittedName>
        <fullName evidence="2">Uncharacterized protein</fullName>
    </submittedName>
</protein>
<dbReference type="EMBL" id="CAMGYJ010000007">
    <property type="protein sequence ID" value="CAI0441660.1"/>
    <property type="molecule type" value="Genomic_DNA"/>
</dbReference>
<sequence length="599" mass="66518">MEIESQLVVLCIEAACRSKESIERWRRQRRTLERMPSVLADALLHRLLQRRLLFPSLLEVFKNSVEDVDLRGENAVDAEWMAYLGAFRYLRSLKLADCYRINSSALWPLVGIGLTRLKEVDLSRCVKVTDVGIRHLTFISTLEVLRLSGTSPTEDGIMLLSSLRELSVLELGDLPVTDRVLSSLQVLRKLKHLDLWGSQITNKGVSLLKNFPKLSYLSLAWTGVTLFPNIPSIECLNLSNCTIDTALEGDGYKAPLAKLILAGTKIQNEADMFSWTGSSCLSYLDVSNSSLVDFSFLSEMEALEHLNLSSSMMGDDSIEWICCIGASLRSLNLSKTRVTSAGISKLAEHVPRLEVLSLSYTLINDASISFLGMMSSLKAIDLSSTKVKGLIRQEGAEPDEIASLLSLLSLNSLESLKLEHTQVDDAALVPLSKMNELSHLSLRSASLTDTALHHLSKLSKLTQLGLQSAVLTDNGVGSFKPPGTLKVLDLSDCWLLTEDALVSFCGRHPLLEVKHEHLRTSSSDQTGSRHSPSPLSSSRRSQGNRKQAKRPTTSLPVSRYFIDQRLKYNREEMLAMQYQPMSLRTTQEMEAAVSYMQSN</sequence>
<feature type="compositionally biased region" description="Low complexity" evidence="1">
    <location>
        <begin position="528"/>
        <end position="541"/>
    </location>
</feature>
<dbReference type="InterPro" id="IPR032675">
    <property type="entry name" value="LRR_dom_sf"/>
</dbReference>
<gene>
    <name evidence="2" type="ORF">LITE_LOCUS26966</name>
</gene>
<dbReference type="InterPro" id="IPR006553">
    <property type="entry name" value="Leu-rich_rpt_Cys-con_subtyp"/>
</dbReference>
<dbReference type="InterPro" id="IPR001611">
    <property type="entry name" value="Leu-rich_rpt"/>
</dbReference>
<dbReference type="AlphaFoldDB" id="A0AAV0M766"/>
<dbReference type="SMART" id="SM00367">
    <property type="entry name" value="LRR_CC"/>
    <property type="match status" value="6"/>
</dbReference>
<evidence type="ECO:0000313" key="2">
    <source>
        <dbReference type="EMBL" id="CAI0441660.1"/>
    </source>
</evidence>
<organism evidence="2 3">
    <name type="scientific">Linum tenue</name>
    <dbReference type="NCBI Taxonomy" id="586396"/>
    <lineage>
        <taxon>Eukaryota</taxon>
        <taxon>Viridiplantae</taxon>
        <taxon>Streptophyta</taxon>
        <taxon>Embryophyta</taxon>
        <taxon>Tracheophyta</taxon>
        <taxon>Spermatophyta</taxon>
        <taxon>Magnoliopsida</taxon>
        <taxon>eudicotyledons</taxon>
        <taxon>Gunneridae</taxon>
        <taxon>Pentapetalae</taxon>
        <taxon>rosids</taxon>
        <taxon>fabids</taxon>
        <taxon>Malpighiales</taxon>
        <taxon>Linaceae</taxon>
        <taxon>Linum</taxon>
    </lineage>
</organism>
<keyword evidence="3" id="KW-1185">Reference proteome</keyword>
<evidence type="ECO:0000256" key="1">
    <source>
        <dbReference type="SAM" id="MobiDB-lite"/>
    </source>
</evidence>
<feature type="region of interest" description="Disordered" evidence="1">
    <location>
        <begin position="518"/>
        <end position="554"/>
    </location>
</feature>
<dbReference type="Pfam" id="PF13516">
    <property type="entry name" value="LRR_6"/>
    <property type="match status" value="2"/>
</dbReference>
<dbReference type="SUPFAM" id="SSF52058">
    <property type="entry name" value="L domain-like"/>
    <property type="match status" value="1"/>
</dbReference>
<reference evidence="2" key="1">
    <citation type="submission" date="2022-08" db="EMBL/GenBank/DDBJ databases">
        <authorList>
            <person name="Gutierrez-Valencia J."/>
        </authorList>
    </citation>
    <scope>NUCLEOTIDE SEQUENCE</scope>
</reference>
<dbReference type="Gene3D" id="3.80.10.10">
    <property type="entry name" value="Ribonuclease Inhibitor"/>
    <property type="match status" value="4"/>
</dbReference>
<proteinExistence type="predicted"/>
<dbReference type="SUPFAM" id="SSF52047">
    <property type="entry name" value="RNI-like"/>
    <property type="match status" value="1"/>
</dbReference>
<dbReference type="PANTHER" id="PTHR12904:SF23">
    <property type="entry name" value="PROTEIN ZER-1 HOMOLOG"/>
    <property type="match status" value="1"/>
</dbReference>
<dbReference type="InterPro" id="IPR051341">
    <property type="entry name" value="Zyg-11_UBL_adapter"/>
</dbReference>
<dbReference type="PANTHER" id="PTHR12904">
    <property type="match status" value="1"/>
</dbReference>